<organism evidence="1 2">
    <name type="scientific">Linum trigynum</name>
    <dbReference type="NCBI Taxonomy" id="586398"/>
    <lineage>
        <taxon>Eukaryota</taxon>
        <taxon>Viridiplantae</taxon>
        <taxon>Streptophyta</taxon>
        <taxon>Embryophyta</taxon>
        <taxon>Tracheophyta</taxon>
        <taxon>Spermatophyta</taxon>
        <taxon>Magnoliopsida</taxon>
        <taxon>eudicotyledons</taxon>
        <taxon>Gunneridae</taxon>
        <taxon>Pentapetalae</taxon>
        <taxon>rosids</taxon>
        <taxon>fabids</taxon>
        <taxon>Malpighiales</taxon>
        <taxon>Linaceae</taxon>
        <taxon>Linum</taxon>
    </lineage>
</organism>
<keyword evidence="2" id="KW-1185">Reference proteome</keyword>
<protein>
    <submittedName>
        <fullName evidence="1">Uncharacterized protein</fullName>
    </submittedName>
</protein>
<accession>A0AAV2GIR9</accession>
<sequence>MWEIRCYGSVQEITFEPLICVNDWSILQERRKLILLNPVVKKTFSIWVSDEVGLDGEMISAEDIRRFQVLERDVAKKEILPHRVHSTNGWPNSQMLV</sequence>
<proteinExistence type="predicted"/>
<name>A0AAV2GIR9_9ROSI</name>
<evidence type="ECO:0000313" key="1">
    <source>
        <dbReference type="EMBL" id="CAL1409355.1"/>
    </source>
</evidence>
<gene>
    <name evidence="1" type="ORF">LTRI10_LOCUS48859</name>
</gene>
<dbReference type="EMBL" id="OZ034821">
    <property type="protein sequence ID" value="CAL1409355.1"/>
    <property type="molecule type" value="Genomic_DNA"/>
</dbReference>
<dbReference type="Proteomes" id="UP001497516">
    <property type="component" value="Chromosome 8"/>
</dbReference>
<evidence type="ECO:0000313" key="2">
    <source>
        <dbReference type="Proteomes" id="UP001497516"/>
    </source>
</evidence>
<dbReference type="AlphaFoldDB" id="A0AAV2GIR9"/>
<reference evidence="1 2" key="1">
    <citation type="submission" date="2024-04" db="EMBL/GenBank/DDBJ databases">
        <authorList>
            <person name="Fracassetti M."/>
        </authorList>
    </citation>
    <scope>NUCLEOTIDE SEQUENCE [LARGE SCALE GENOMIC DNA]</scope>
</reference>